<proteinExistence type="predicted"/>
<sequence length="93" mass="10221">MSSSSGDVFTRSRERTGECSYMRKCRAHPIRRRSSRGAAVGSDFPSFVAATKKKPHARTGGRTTAETPIRLLPVRRQLACRRSTVVVAAGERS</sequence>
<reference evidence="1" key="1">
    <citation type="submission" date="2020-05" db="EMBL/GenBank/DDBJ databases">
        <title>Large-scale comparative analyses of tick genomes elucidate their genetic diversity and vector capacities.</title>
        <authorList>
            <person name="Jia N."/>
            <person name="Wang J."/>
            <person name="Shi W."/>
            <person name="Du L."/>
            <person name="Sun Y."/>
            <person name="Zhan W."/>
            <person name="Jiang J."/>
            <person name="Wang Q."/>
            <person name="Zhang B."/>
            <person name="Ji P."/>
            <person name="Sakyi L.B."/>
            <person name="Cui X."/>
            <person name="Yuan T."/>
            <person name="Jiang B."/>
            <person name="Yang W."/>
            <person name="Lam T.T.-Y."/>
            <person name="Chang Q."/>
            <person name="Ding S."/>
            <person name="Wang X."/>
            <person name="Zhu J."/>
            <person name="Ruan X."/>
            <person name="Zhao L."/>
            <person name="Wei J."/>
            <person name="Que T."/>
            <person name="Du C."/>
            <person name="Cheng J."/>
            <person name="Dai P."/>
            <person name="Han X."/>
            <person name="Huang E."/>
            <person name="Gao Y."/>
            <person name="Liu J."/>
            <person name="Shao H."/>
            <person name="Ye R."/>
            <person name="Li L."/>
            <person name="Wei W."/>
            <person name="Wang X."/>
            <person name="Wang C."/>
            <person name="Yang T."/>
            <person name="Huo Q."/>
            <person name="Li W."/>
            <person name="Guo W."/>
            <person name="Chen H."/>
            <person name="Zhou L."/>
            <person name="Ni X."/>
            <person name="Tian J."/>
            <person name="Zhou Y."/>
            <person name="Sheng Y."/>
            <person name="Liu T."/>
            <person name="Pan Y."/>
            <person name="Xia L."/>
            <person name="Li J."/>
            <person name="Zhao F."/>
            <person name="Cao W."/>
        </authorList>
    </citation>
    <scope>NUCLEOTIDE SEQUENCE</scope>
    <source>
        <strain evidence="1">Hyas-2018</strain>
    </source>
</reference>
<accession>A0ACB7TIC2</accession>
<protein>
    <submittedName>
        <fullName evidence="1">Uncharacterized protein</fullName>
    </submittedName>
</protein>
<comment type="caution">
    <text evidence="1">The sequence shown here is derived from an EMBL/GenBank/DDBJ whole genome shotgun (WGS) entry which is preliminary data.</text>
</comment>
<dbReference type="EMBL" id="CM023481">
    <property type="protein sequence ID" value="KAH6946813.1"/>
    <property type="molecule type" value="Genomic_DNA"/>
</dbReference>
<gene>
    <name evidence="1" type="ORF">HPB50_015395</name>
</gene>
<evidence type="ECO:0000313" key="2">
    <source>
        <dbReference type="Proteomes" id="UP000821845"/>
    </source>
</evidence>
<evidence type="ECO:0000313" key="1">
    <source>
        <dbReference type="EMBL" id="KAH6946813.1"/>
    </source>
</evidence>
<keyword evidence="2" id="KW-1185">Reference proteome</keyword>
<name>A0ACB7TIC2_HYAAI</name>
<dbReference type="Proteomes" id="UP000821845">
    <property type="component" value="Chromosome 1"/>
</dbReference>
<organism evidence="1 2">
    <name type="scientific">Hyalomma asiaticum</name>
    <name type="common">Tick</name>
    <dbReference type="NCBI Taxonomy" id="266040"/>
    <lineage>
        <taxon>Eukaryota</taxon>
        <taxon>Metazoa</taxon>
        <taxon>Ecdysozoa</taxon>
        <taxon>Arthropoda</taxon>
        <taxon>Chelicerata</taxon>
        <taxon>Arachnida</taxon>
        <taxon>Acari</taxon>
        <taxon>Parasitiformes</taxon>
        <taxon>Ixodida</taxon>
        <taxon>Ixodoidea</taxon>
        <taxon>Ixodidae</taxon>
        <taxon>Hyalomminae</taxon>
        <taxon>Hyalomma</taxon>
    </lineage>
</organism>